<evidence type="ECO:0000259" key="10">
    <source>
        <dbReference type="PROSITE" id="PS50991"/>
    </source>
</evidence>
<sequence length="540" mass="58389">MTRRIQLYDTTLRDGSQSEDINLTAADKLKIALKLDEIGIDRIEGGWPGSNPVDVAFFKEIANYHLKHAVISAFGSTHHPNFTADSDPNLRAIAESGARVASIFGKSCEVHAAEALRLDAARNLEIIGDSVAFLKGKLAEVYFDAEHFFDGYKHNAAYAQSALRRAHEAGADVLVLCDTNGGTLPHEVARIVAEVREALPGAAVGIHAHNDCELAVANSIAAVQAGAVQIQGTINGVGERCGNANLCSIIPTLELKFGGEYACLPEGRLQQLTAVAAYVSEVANIPPFSRQPYVGRSAFAHKGGVHVSAVNRKSSLYEHISPDVVGNRQRILITELAGRSNIVSLARRFGFHLDKDEPVVKGLLTELKKKASLGYDYAAAEASVELLILRKLARRGVREFFRLLQFRVLETKHDSEGEPVSEVSVMVDVEGVTEHTAATGRGPVNALDNALRKALLGFYPRLSEMRLLDFKVRVLTGAETGGGTASTVRVLIESGDSDSRWVTVGVSFNIIEASWQALADSVTYKLYKDEHARRAGSDGE</sequence>
<feature type="domain" description="Pyruvate carboxyltransferase" evidence="10">
    <location>
        <begin position="5"/>
        <end position="270"/>
    </location>
</feature>
<organism evidence="11 12">
    <name type="scientific">Nitratidesulfovibrio oxamicus</name>
    <dbReference type="NCBI Taxonomy" id="32016"/>
    <lineage>
        <taxon>Bacteria</taxon>
        <taxon>Pseudomonadati</taxon>
        <taxon>Thermodesulfobacteriota</taxon>
        <taxon>Desulfovibrionia</taxon>
        <taxon>Desulfovibrionales</taxon>
        <taxon>Desulfovibrionaceae</taxon>
        <taxon>Nitratidesulfovibrio</taxon>
    </lineage>
</organism>
<dbReference type="EC" id="2.3.3.21" evidence="8"/>
<dbReference type="Pfam" id="PF22617">
    <property type="entry name" value="HCS_D2"/>
    <property type="match status" value="1"/>
</dbReference>
<dbReference type="NCBIfam" id="TIGR00977">
    <property type="entry name" value="citramal_synth"/>
    <property type="match status" value="1"/>
</dbReference>
<gene>
    <name evidence="11" type="ORF">FVW20_14835</name>
</gene>
<evidence type="ECO:0000256" key="5">
    <source>
        <dbReference type="ARBA" id="ARBA00022679"/>
    </source>
</evidence>
<keyword evidence="3" id="KW-0028">Amino-acid biosynthesis</keyword>
<dbReference type="RefSeq" id="WP_196610213.1">
    <property type="nucleotide sequence ID" value="NZ_VRYY01000518.1"/>
</dbReference>
<evidence type="ECO:0000256" key="1">
    <source>
        <dbReference type="ARBA" id="ARBA00004743"/>
    </source>
</evidence>
<evidence type="ECO:0000256" key="2">
    <source>
        <dbReference type="ARBA" id="ARBA00006154"/>
    </source>
</evidence>
<dbReference type="PROSITE" id="PS00815">
    <property type="entry name" value="AIPM_HOMOCIT_SYNTH_1"/>
    <property type="match status" value="1"/>
</dbReference>
<evidence type="ECO:0000256" key="6">
    <source>
        <dbReference type="ARBA" id="ARBA00023304"/>
    </source>
</evidence>
<evidence type="ECO:0000256" key="3">
    <source>
        <dbReference type="ARBA" id="ARBA00022605"/>
    </source>
</evidence>
<keyword evidence="6" id="KW-0100">Branched-chain amino acid biosynthesis</keyword>
<dbReference type="PANTHER" id="PTHR43538:SF1">
    <property type="entry name" value="(R)-CITRAMALATE SYNTHASE"/>
    <property type="match status" value="1"/>
</dbReference>
<proteinExistence type="inferred from homology"/>
<dbReference type="InterPro" id="IPR013709">
    <property type="entry name" value="2-isopropylmalate_synth_dimer"/>
</dbReference>
<dbReference type="SUPFAM" id="SSF51569">
    <property type="entry name" value="Aldolase"/>
    <property type="match status" value="1"/>
</dbReference>
<dbReference type="Gene3D" id="1.10.238.260">
    <property type="match status" value="1"/>
</dbReference>
<accession>A0ABS0J8J3</accession>
<comment type="catalytic activity">
    <reaction evidence="7">
        <text>pyruvate + acetyl-CoA + H2O = (3R)-citramalate + CoA + H(+)</text>
        <dbReference type="Rhea" id="RHEA:19045"/>
        <dbReference type="ChEBI" id="CHEBI:15361"/>
        <dbReference type="ChEBI" id="CHEBI:15377"/>
        <dbReference type="ChEBI" id="CHEBI:15378"/>
        <dbReference type="ChEBI" id="CHEBI:30934"/>
        <dbReference type="ChEBI" id="CHEBI:57287"/>
        <dbReference type="ChEBI" id="CHEBI:57288"/>
        <dbReference type="EC" id="2.3.3.21"/>
    </reaction>
</comment>
<evidence type="ECO:0000313" key="12">
    <source>
        <dbReference type="Proteomes" id="UP001194469"/>
    </source>
</evidence>
<comment type="caution">
    <text evidence="11">The sequence shown here is derived from an EMBL/GenBank/DDBJ whole genome shotgun (WGS) entry which is preliminary data.</text>
</comment>
<dbReference type="PANTHER" id="PTHR43538">
    <property type="entry name" value="ALPHA-IPM SYNTHASE/HOMOCITRATE SYNTHASE"/>
    <property type="match status" value="1"/>
</dbReference>
<dbReference type="Pfam" id="PF08502">
    <property type="entry name" value="LeuA_dimer"/>
    <property type="match status" value="1"/>
</dbReference>
<dbReference type="CDD" id="cd07941">
    <property type="entry name" value="DRE_TIM_LeuA3"/>
    <property type="match status" value="1"/>
</dbReference>
<evidence type="ECO:0000256" key="9">
    <source>
        <dbReference type="RuleBase" id="RU003523"/>
    </source>
</evidence>
<protein>
    <recommendedName>
        <fullName evidence="8">Citramalate synthase</fullName>
        <ecNumber evidence="8">2.3.3.21</ecNumber>
    </recommendedName>
</protein>
<dbReference type="Gene3D" id="3.30.160.270">
    <property type="match status" value="1"/>
</dbReference>
<comment type="pathway">
    <text evidence="1">Amino-acid biosynthesis; L-isoleucine biosynthesis; 2-oxobutanoate from pyruvate: step 1/3.</text>
</comment>
<dbReference type="EMBL" id="VRYY01000518">
    <property type="protein sequence ID" value="MBG3878251.1"/>
    <property type="molecule type" value="Genomic_DNA"/>
</dbReference>
<evidence type="ECO:0000256" key="7">
    <source>
        <dbReference type="ARBA" id="ARBA00048263"/>
    </source>
</evidence>
<dbReference type="InterPro" id="IPR002034">
    <property type="entry name" value="AIPM/Hcit_synth_CS"/>
</dbReference>
<dbReference type="SMART" id="SM00917">
    <property type="entry name" value="LeuA_dimer"/>
    <property type="match status" value="1"/>
</dbReference>
<dbReference type="InterPro" id="IPR036230">
    <property type="entry name" value="LeuA_allosteric_dom_sf"/>
</dbReference>
<reference evidence="11 12" key="1">
    <citation type="submission" date="2019-08" db="EMBL/GenBank/DDBJ databases">
        <authorList>
            <person name="Luo N."/>
        </authorList>
    </citation>
    <scope>NUCLEOTIDE SEQUENCE [LARGE SCALE GENOMIC DNA]</scope>
    <source>
        <strain evidence="11 12">NCIMB 9442</strain>
    </source>
</reference>
<dbReference type="Pfam" id="PF00682">
    <property type="entry name" value="HMGL-like"/>
    <property type="match status" value="1"/>
</dbReference>
<dbReference type="InterPro" id="IPR000891">
    <property type="entry name" value="PYR_CT"/>
</dbReference>
<dbReference type="InterPro" id="IPR013785">
    <property type="entry name" value="Aldolase_TIM"/>
</dbReference>
<dbReference type="InterPro" id="IPR005675">
    <property type="entry name" value="Citramal_synthase"/>
</dbReference>
<keyword evidence="12" id="KW-1185">Reference proteome</keyword>
<dbReference type="SUPFAM" id="SSF110921">
    <property type="entry name" value="2-isopropylmalate synthase LeuA, allosteric (dimerisation) domain"/>
    <property type="match status" value="1"/>
</dbReference>
<evidence type="ECO:0000256" key="4">
    <source>
        <dbReference type="ARBA" id="ARBA00022624"/>
    </source>
</evidence>
<evidence type="ECO:0000313" key="11">
    <source>
        <dbReference type="EMBL" id="MBG3878251.1"/>
    </source>
</evidence>
<dbReference type="Gene3D" id="3.20.20.70">
    <property type="entry name" value="Aldolase class I"/>
    <property type="match status" value="1"/>
</dbReference>
<name>A0ABS0J8J3_9BACT</name>
<keyword evidence="5 9" id="KW-0808">Transferase</keyword>
<evidence type="ECO:0000256" key="8">
    <source>
        <dbReference type="NCBIfam" id="TIGR00977"/>
    </source>
</evidence>
<keyword evidence="4" id="KW-0412">Isoleucine biosynthesis</keyword>
<dbReference type="InterPro" id="IPR054691">
    <property type="entry name" value="LeuA/HCS_post-cat"/>
</dbReference>
<dbReference type="Proteomes" id="UP001194469">
    <property type="component" value="Unassembled WGS sequence"/>
</dbReference>
<comment type="similarity">
    <text evidence="2 9">Belongs to the alpha-IPM synthase/homocitrate synthase family.</text>
</comment>
<dbReference type="PROSITE" id="PS50991">
    <property type="entry name" value="PYR_CT"/>
    <property type="match status" value="1"/>
</dbReference>